<keyword evidence="9" id="KW-0625">Polysaccharide transport</keyword>
<gene>
    <name evidence="13" type="ORF">UU7_09140</name>
</gene>
<evidence type="ECO:0000256" key="2">
    <source>
        <dbReference type="ARBA" id="ARBA00007783"/>
    </source>
</evidence>
<dbReference type="AlphaFoldDB" id="I4W1H0"/>
<evidence type="ECO:0000256" key="3">
    <source>
        <dbReference type="ARBA" id="ARBA00022448"/>
    </source>
</evidence>
<dbReference type="InterPro" id="IPR013525">
    <property type="entry name" value="ABC2_TM"/>
</dbReference>
<evidence type="ECO:0000256" key="5">
    <source>
        <dbReference type="ARBA" id="ARBA00022597"/>
    </source>
</evidence>
<evidence type="ECO:0000313" key="13">
    <source>
        <dbReference type="EMBL" id="EIL93311.1"/>
    </source>
</evidence>
<keyword evidence="5" id="KW-0762">Sugar transport</keyword>
<feature type="transmembrane region" description="Helical" evidence="11">
    <location>
        <begin position="191"/>
        <end position="207"/>
    </location>
</feature>
<keyword evidence="7" id="KW-0972">Capsule biogenesis/degradation</keyword>
<comment type="caution">
    <text evidence="13">The sequence shown here is derived from an EMBL/GenBank/DDBJ whole genome shotgun (WGS) entry which is preliminary data.</text>
</comment>
<evidence type="ECO:0000256" key="4">
    <source>
        <dbReference type="ARBA" id="ARBA00022475"/>
    </source>
</evidence>
<comment type="similarity">
    <text evidence="2 11">Belongs to the ABC-2 integral membrane protein family.</text>
</comment>
<feature type="transmembrane region" description="Helical" evidence="11">
    <location>
        <begin position="243"/>
        <end position="265"/>
    </location>
</feature>
<dbReference type="PRINTS" id="PR00164">
    <property type="entry name" value="ABC2TRNSPORT"/>
</dbReference>
<evidence type="ECO:0000256" key="10">
    <source>
        <dbReference type="ARBA" id="ARBA00023136"/>
    </source>
</evidence>
<evidence type="ECO:0000256" key="8">
    <source>
        <dbReference type="ARBA" id="ARBA00022989"/>
    </source>
</evidence>
<dbReference type="PROSITE" id="PS51012">
    <property type="entry name" value="ABC_TM2"/>
    <property type="match status" value="1"/>
</dbReference>
<feature type="transmembrane region" description="Helical" evidence="11">
    <location>
        <begin position="79"/>
        <end position="99"/>
    </location>
</feature>
<keyword evidence="6 11" id="KW-0812">Transmembrane</keyword>
<dbReference type="GO" id="GO:0015774">
    <property type="term" value="P:polysaccharide transport"/>
    <property type="evidence" value="ECO:0007669"/>
    <property type="project" value="UniProtKB-KW"/>
</dbReference>
<accession>I4W1H0</accession>
<keyword evidence="14" id="KW-1185">Reference proteome</keyword>
<protein>
    <recommendedName>
        <fullName evidence="11">Transport permease protein</fullName>
    </recommendedName>
</protein>
<dbReference type="GO" id="GO:0043190">
    <property type="term" value="C:ATP-binding cassette (ABC) transporter complex"/>
    <property type="evidence" value="ECO:0007669"/>
    <property type="project" value="InterPro"/>
</dbReference>
<feature type="transmembrane region" description="Helical" evidence="11">
    <location>
        <begin position="120"/>
        <end position="149"/>
    </location>
</feature>
<name>I4W1H0_9GAMM</name>
<dbReference type="InterPro" id="IPR000412">
    <property type="entry name" value="ABC_2_transport"/>
</dbReference>
<proteinExistence type="inferred from homology"/>
<keyword evidence="4 11" id="KW-1003">Cell membrane</keyword>
<evidence type="ECO:0000259" key="12">
    <source>
        <dbReference type="PROSITE" id="PS51012"/>
    </source>
</evidence>
<dbReference type="RefSeq" id="WP_007807586.1">
    <property type="nucleotide sequence ID" value="NZ_AJXT01000021.1"/>
</dbReference>
<dbReference type="EMBL" id="AJXT01000021">
    <property type="protein sequence ID" value="EIL93311.1"/>
    <property type="molecule type" value="Genomic_DNA"/>
</dbReference>
<dbReference type="InterPro" id="IPR047817">
    <property type="entry name" value="ABC2_TM_bact-type"/>
</dbReference>
<dbReference type="GO" id="GO:0140359">
    <property type="term" value="F:ABC-type transporter activity"/>
    <property type="evidence" value="ECO:0007669"/>
    <property type="project" value="InterPro"/>
</dbReference>
<feature type="transmembrane region" description="Helical" evidence="11">
    <location>
        <begin position="155"/>
        <end position="179"/>
    </location>
</feature>
<dbReference type="PANTHER" id="PTHR30413">
    <property type="entry name" value="INNER MEMBRANE TRANSPORT PERMEASE"/>
    <property type="match status" value="1"/>
</dbReference>
<dbReference type="GO" id="GO:0015920">
    <property type="term" value="P:lipopolysaccharide transport"/>
    <property type="evidence" value="ECO:0007669"/>
    <property type="project" value="TreeGrafter"/>
</dbReference>
<feature type="transmembrane region" description="Helical" evidence="11">
    <location>
        <begin position="45"/>
        <end position="67"/>
    </location>
</feature>
<evidence type="ECO:0000313" key="14">
    <source>
        <dbReference type="Proteomes" id="UP000003226"/>
    </source>
</evidence>
<evidence type="ECO:0000256" key="6">
    <source>
        <dbReference type="ARBA" id="ARBA00022692"/>
    </source>
</evidence>
<reference evidence="13 14" key="1">
    <citation type="journal article" date="2012" name="J. Bacteriol.">
        <title>Genome sequences for six rhodanobacter strains, isolated from soils and the terrestrial subsurface, with variable denitrification capabilities.</title>
        <authorList>
            <person name="Kostka J.E."/>
            <person name="Green S.J."/>
            <person name="Rishishwar L."/>
            <person name="Prakash O."/>
            <person name="Katz L.S."/>
            <person name="Marino-Ramirez L."/>
            <person name="Jordan I.K."/>
            <person name="Munk C."/>
            <person name="Ivanova N."/>
            <person name="Mikhailova N."/>
            <person name="Watson D.B."/>
            <person name="Brown S.D."/>
            <person name="Palumbo A.V."/>
            <person name="Brooks S.C."/>
        </authorList>
    </citation>
    <scope>NUCLEOTIDE SEQUENCE [LARGE SCALE GENOMIC DNA]</scope>
    <source>
        <strain evidence="13 14">B39</strain>
    </source>
</reference>
<keyword evidence="10 11" id="KW-0472">Membrane</keyword>
<dbReference type="PANTHER" id="PTHR30413:SF10">
    <property type="entry name" value="CAPSULE POLYSACCHARIDE EXPORT INNER-MEMBRANE PROTEIN CTRC"/>
    <property type="match status" value="1"/>
</dbReference>
<evidence type="ECO:0000256" key="9">
    <source>
        <dbReference type="ARBA" id="ARBA00023047"/>
    </source>
</evidence>
<evidence type="ECO:0000256" key="11">
    <source>
        <dbReference type="RuleBase" id="RU361157"/>
    </source>
</evidence>
<keyword evidence="8 11" id="KW-1133">Transmembrane helix</keyword>
<dbReference type="eggNOG" id="COG1682">
    <property type="taxonomic scope" value="Bacteria"/>
</dbReference>
<dbReference type="PATRIC" id="fig|1163407.3.peg.1838"/>
<dbReference type="Proteomes" id="UP000003226">
    <property type="component" value="Unassembled WGS sequence"/>
</dbReference>
<evidence type="ECO:0000256" key="1">
    <source>
        <dbReference type="ARBA" id="ARBA00004651"/>
    </source>
</evidence>
<organism evidence="13 14">
    <name type="scientific">Rhodanobacter spathiphylli B39</name>
    <dbReference type="NCBI Taxonomy" id="1163407"/>
    <lineage>
        <taxon>Bacteria</taxon>
        <taxon>Pseudomonadati</taxon>
        <taxon>Pseudomonadota</taxon>
        <taxon>Gammaproteobacteria</taxon>
        <taxon>Lysobacterales</taxon>
        <taxon>Rhodanobacteraceae</taxon>
        <taxon>Rhodanobacter</taxon>
    </lineage>
</organism>
<keyword evidence="3 11" id="KW-0813">Transport</keyword>
<dbReference type="STRING" id="1163407.UU7_09140"/>
<evidence type="ECO:0000256" key="7">
    <source>
        <dbReference type="ARBA" id="ARBA00022903"/>
    </source>
</evidence>
<feature type="domain" description="ABC transmembrane type-2" evidence="12">
    <location>
        <begin position="43"/>
        <end position="268"/>
    </location>
</feature>
<sequence length="276" mass="31201">MIMINRYRLADPLSPYRALVRHFNLIMQLARRDVSDRYRGSLMGLFWSFVNPLVMLLIYTFVFGVIFKARWSAQLGGHFAFALVLFSGLNINSLFAECANRAPTLIISNTNFVKKVVFPLEILSWSVVGAALFHLLISTIALLVIAIFVNGFIPWTVVFLPLIVAVFLPFVAGTVWLLASFGVFLRDLKQAIGIITTALMFLAPILYPKELVPPQYRDLLYLNPLTVIVEASQDVLIWGKPPMWSYLALYALASGLFAWASFVWFQRTRKGFADVL</sequence>
<dbReference type="Pfam" id="PF01061">
    <property type="entry name" value="ABC2_membrane"/>
    <property type="match status" value="1"/>
</dbReference>
<comment type="subcellular location">
    <subcellularLocation>
        <location evidence="11">Cell inner membrane</location>
        <topology evidence="11">Multi-pass membrane protein</topology>
    </subcellularLocation>
    <subcellularLocation>
        <location evidence="1">Cell membrane</location>
        <topology evidence="1">Multi-pass membrane protein</topology>
    </subcellularLocation>
</comment>